<dbReference type="Pfam" id="PF18942">
    <property type="entry name" value="DUF5689"/>
    <property type="match status" value="1"/>
</dbReference>
<feature type="domain" description="DUF5017" evidence="1">
    <location>
        <begin position="407"/>
        <end position="500"/>
    </location>
</feature>
<sequence length="504" mass="55567">MKCETFMSSIIINKNVMNKTIKSLKLILILMASFAITSCVEDDDYTIPTNLGDEENYALQELLDTATEVSFDYAKALYNSDPNGDGDNDDAIPYLVENDIYIKGYVSSSDRTGNFYKELYIQNSAENPTSAMKIILDQVSNYNQFNKGREVYIKLTDLYIGEERTGSGIYTIGGEPEFDQFGGTVTSLNFNEIAENMLRSGTTEEIVPLNLTFSEITDDHVGMFIQVDNVEFADNLNGLQYFDPSEVYDTARTLQSCSGFGYDTFILETSSFADFKAYDLPTGNGSIKAVLSKTFDASSFVLALNSVDDVDMDGARCSLLDIEDFETLLEEDFESMPTGSSISSNGWTSYAEVGTYNWRALTTTDSGNPGPGNIIASMGAYNSSTDENIAWLISPSIDLEAQGIEFLNFQSSNSFSDDSELEVLISTDWDGTQANVTSATWTTLPAIIAGDDEFYQDWFDSGLINLSSYSGTAYIAFKYIGGFPSSENIDGTFEIDNFKILGEN</sequence>
<dbReference type="AlphaFoldDB" id="A0A1H1RCJ8"/>
<reference evidence="3 4" key="1">
    <citation type="submission" date="2016-10" db="EMBL/GenBank/DDBJ databases">
        <authorList>
            <person name="Varghese N."/>
            <person name="Submissions S."/>
        </authorList>
    </citation>
    <scope>NUCLEOTIDE SEQUENCE [LARGE SCALE GENOMIC DNA]</scope>
    <source>
        <strain evidence="3 4">RHA_55</strain>
    </source>
</reference>
<dbReference type="NCBIfam" id="NF038128">
    <property type="entry name" value="choice_anch_J"/>
    <property type="match status" value="1"/>
</dbReference>
<evidence type="ECO:0008006" key="5">
    <source>
        <dbReference type="Google" id="ProtNLM"/>
    </source>
</evidence>
<proteinExistence type="predicted"/>
<dbReference type="Pfam" id="PF16409">
    <property type="entry name" value="DUF5017"/>
    <property type="match status" value="1"/>
</dbReference>
<feature type="domain" description="DUF5689" evidence="2">
    <location>
        <begin position="67"/>
        <end position="310"/>
    </location>
</feature>
<name>A0A1H1RCJ8_9FLAO</name>
<dbReference type="InterPro" id="IPR043744">
    <property type="entry name" value="DUF5689"/>
</dbReference>
<dbReference type="Proteomes" id="UP000198963">
    <property type="component" value="Chromosome I"/>
</dbReference>
<evidence type="ECO:0000313" key="4">
    <source>
        <dbReference type="Proteomes" id="UP000198963"/>
    </source>
</evidence>
<dbReference type="Gene3D" id="2.60.120.200">
    <property type="match status" value="1"/>
</dbReference>
<organism evidence="3 4">
    <name type="scientific">Winogradskyella sediminis</name>
    <dbReference type="NCBI Taxonomy" id="1382466"/>
    <lineage>
        <taxon>Bacteria</taxon>
        <taxon>Pseudomonadati</taxon>
        <taxon>Bacteroidota</taxon>
        <taxon>Flavobacteriia</taxon>
        <taxon>Flavobacteriales</taxon>
        <taxon>Flavobacteriaceae</taxon>
        <taxon>Winogradskyella</taxon>
    </lineage>
</organism>
<evidence type="ECO:0000259" key="1">
    <source>
        <dbReference type="Pfam" id="PF16409"/>
    </source>
</evidence>
<protein>
    <recommendedName>
        <fullName evidence="5">DUF5689 domain-containing protein</fullName>
    </recommendedName>
</protein>
<evidence type="ECO:0000259" key="2">
    <source>
        <dbReference type="Pfam" id="PF18942"/>
    </source>
</evidence>
<dbReference type="EMBL" id="LT629774">
    <property type="protein sequence ID" value="SDS33507.1"/>
    <property type="molecule type" value="Genomic_DNA"/>
</dbReference>
<dbReference type="STRING" id="1249933.SAMN04489797_1377"/>
<keyword evidence="4" id="KW-1185">Reference proteome</keyword>
<accession>A0A1H1RCJ8</accession>
<dbReference type="InterPro" id="IPR032185">
    <property type="entry name" value="DUF5017"/>
</dbReference>
<evidence type="ECO:0000313" key="3">
    <source>
        <dbReference type="EMBL" id="SDS33507.1"/>
    </source>
</evidence>
<gene>
    <name evidence="3" type="ORF">SAMN04489797_1377</name>
</gene>